<sequence>MTALRGMFSAGGATTRRKGRRLMTASLRDSLQTGLFAIALICLFAFAAYQTLSLLQAWEANRSVRALASGAAVSLDDDAPAEVVLAATYRHLRLRDMAAAEALGPRFQAYDASDIEAAYRFALANARMREAFEQITANQIDEATVTVRLAQQDYRAAMRLVPENFDLKYNFDIASRLVRVFPRPAIEPEEEGQRPRDVWTDLPGVPRGLP</sequence>
<reference evidence="2 3" key="1">
    <citation type="submission" date="2020-08" db="EMBL/GenBank/DDBJ databases">
        <title>Genomic Encyclopedia of Type Strains, Phase IV (KMG-IV): sequencing the most valuable type-strain genomes for metagenomic binning, comparative biology and taxonomic classification.</title>
        <authorList>
            <person name="Goeker M."/>
        </authorList>
    </citation>
    <scope>NUCLEOTIDE SEQUENCE [LARGE SCALE GENOMIC DNA]</scope>
    <source>
        <strain evidence="2 3">DSM 103570</strain>
    </source>
</reference>
<dbReference type="EMBL" id="JACIEM010000001">
    <property type="protein sequence ID" value="MBB4002066.1"/>
    <property type="molecule type" value="Genomic_DNA"/>
</dbReference>
<dbReference type="Proteomes" id="UP000588647">
    <property type="component" value="Unassembled WGS sequence"/>
</dbReference>
<dbReference type="AlphaFoldDB" id="A0A7W6HBD7"/>
<organism evidence="2 3">
    <name type="scientific">Aurantimonas endophytica</name>
    <dbReference type="NCBI Taxonomy" id="1522175"/>
    <lineage>
        <taxon>Bacteria</taxon>
        <taxon>Pseudomonadati</taxon>
        <taxon>Pseudomonadota</taxon>
        <taxon>Alphaproteobacteria</taxon>
        <taxon>Hyphomicrobiales</taxon>
        <taxon>Aurantimonadaceae</taxon>
        <taxon>Aurantimonas</taxon>
    </lineage>
</organism>
<dbReference type="RefSeq" id="WP_183206562.1">
    <property type="nucleotide sequence ID" value="NZ_JAAAMM010000001.1"/>
</dbReference>
<proteinExistence type="predicted"/>
<feature type="region of interest" description="Disordered" evidence="1">
    <location>
        <begin position="188"/>
        <end position="210"/>
    </location>
</feature>
<evidence type="ECO:0000313" key="2">
    <source>
        <dbReference type="EMBL" id="MBB4002066.1"/>
    </source>
</evidence>
<gene>
    <name evidence="2" type="ORF">GGR03_001113</name>
</gene>
<accession>A0A7W6HBD7</accession>
<evidence type="ECO:0000313" key="3">
    <source>
        <dbReference type="Proteomes" id="UP000588647"/>
    </source>
</evidence>
<protein>
    <submittedName>
        <fullName evidence="2">MxaK protein</fullName>
    </submittedName>
</protein>
<comment type="caution">
    <text evidence="2">The sequence shown here is derived from an EMBL/GenBank/DDBJ whole genome shotgun (WGS) entry which is preliminary data.</text>
</comment>
<evidence type="ECO:0000256" key="1">
    <source>
        <dbReference type="SAM" id="MobiDB-lite"/>
    </source>
</evidence>
<keyword evidence="3" id="KW-1185">Reference proteome</keyword>
<name>A0A7W6HBD7_9HYPH</name>